<feature type="transmembrane region" description="Helical" evidence="5">
    <location>
        <begin position="94"/>
        <end position="113"/>
    </location>
</feature>
<reference evidence="7" key="1">
    <citation type="submission" date="2021-02" db="EMBL/GenBank/DDBJ databases">
        <authorList>
            <person name="Nowell W R."/>
        </authorList>
    </citation>
    <scope>NUCLEOTIDE SEQUENCE</scope>
</reference>
<dbReference type="Proteomes" id="UP000663854">
    <property type="component" value="Unassembled WGS sequence"/>
</dbReference>
<dbReference type="InterPro" id="IPR017452">
    <property type="entry name" value="GPCR_Rhodpsn_7TM"/>
</dbReference>
<evidence type="ECO:0000256" key="4">
    <source>
        <dbReference type="ARBA" id="ARBA00023136"/>
    </source>
</evidence>
<proteinExistence type="predicted"/>
<dbReference type="GO" id="GO:0016020">
    <property type="term" value="C:membrane"/>
    <property type="evidence" value="ECO:0007669"/>
    <property type="project" value="UniProtKB-SubCell"/>
</dbReference>
<protein>
    <recommendedName>
        <fullName evidence="6">G-protein coupled receptors family 1 profile domain-containing protein</fullName>
    </recommendedName>
</protein>
<keyword evidence="4 5" id="KW-0472">Membrane</keyword>
<feature type="domain" description="G-protein coupled receptors family 1 profile" evidence="6">
    <location>
        <begin position="1"/>
        <end position="233"/>
    </location>
</feature>
<dbReference type="AlphaFoldDB" id="A0A813Z7F9"/>
<feature type="transmembrane region" description="Helical" evidence="5">
    <location>
        <begin position="216"/>
        <end position="235"/>
    </location>
</feature>
<keyword evidence="2 5" id="KW-0812">Transmembrane</keyword>
<keyword evidence="3 5" id="KW-1133">Transmembrane helix</keyword>
<evidence type="ECO:0000256" key="5">
    <source>
        <dbReference type="SAM" id="Phobius"/>
    </source>
</evidence>
<evidence type="ECO:0000313" key="7">
    <source>
        <dbReference type="EMBL" id="CAF0893985.1"/>
    </source>
</evidence>
<dbReference type="EMBL" id="CAJNOH010000130">
    <property type="protein sequence ID" value="CAF0893985.1"/>
    <property type="molecule type" value="Genomic_DNA"/>
</dbReference>
<dbReference type="Gene3D" id="1.20.1070.10">
    <property type="entry name" value="Rhodopsin 7-helix transmembrane proteins"/>
    <property type="match status" value="1"/>
</dbReference>
<sequence>MTFIRERIRYTICGIYLINYSICSLVLMILILTNIITVIYYDKYLFQLWSCYGYPYISLIMVYTSILISCVIAIEGVFYTCFNFDQFSQLKRPLIISFLSLLIVSISNLDKIFGRSLLIDQSGNFYCTYKKYSFKYWSIILYYIYIIIPCLIHMICIICVLLLLIKENCFQKITTHKSWLIPSLFIIFCMFLNGLYLNLFNFCLTYPSNNINRLHIIFIFLLYTPQVFTYIIYVIPNDFYIKEFFQMWFYRKLCCCFYNRQRHLQKFDVIHMLWTRRTSLENNTTISGLDNPYVDSEFYNRIQM</sequence>
<evidence type="ECO:0000313" key="8">
    <source>
        <dbReference type="Proteomes" id="UP000663854"/>
    </source>
</evidence>
<feature type="transmembrane region" description="Helical" evidence="5">
    <location>
        <begin position="12"/>
        <end position="41"/>
    </location>
</feature>
<feature type="transmembrane region" description="Helical" evidence="5">
    <location>
        <begin position="177"/>
        <end position="196"/>
    </location>
</feature>
<dbReference type="PROSITE" id="PS50262">
    <property type="entry name" value="G_PROTEIN_RECEP_F1_2"/>
    <property type="match status" value="1"/>
</dbReference>
<comment type="subcellular location">
    <subcellularLocation>
        <location evidence="1">Membrane</location>
    </subcellularLocation>
</comment>
<name>A0A813Z7F9_9BILA</name>
<dbReference type="SUPFAM" id="SSF81321">
    <property type="entry name" value="Family A G protein-coupled receptor-like"/>
    <property type="match status" value="1"/>
</dbReference>
<evidence type="ECO:0000256" key="2">
    <source>
        <dbReference type="ARBA" id="ARBA00022692"/>
    </source>
</evidence>
<organism evidence="7 8">
    <name type="scientific">Rotaria sordida</name>
    <dbReference type="NCBI Taxonomy" id="392033"/>
    <lineage>
        <taxon>Eukaryota</taxon>
        <taxon>Metazoa</taxon>
        <taxon>Spiralia</taxon>
        <taxon>Gnathifera</taxon>
        <taxon>Rotifera</taxon>
        <taxon>Eurotatoria</taxon>
        <taxon>Bdelloidea</taxon>
        <taxon>Philodinida</taxon>
        <taxon>Philodinidae</taxon>
        <taxon>Rotaria</taxon>
    </lineage>
</organism>
<evidence type="ECO:0000259" key="6">
    <source>
        <dbReference type="PROSITE" id="PS50262"/>
    </source>
</evidence>
<feature type="transmembrane region" description="Helical" evidence="5">
    <location>
        <begin position="140"/>
        <end position="165"/>
    </location>
</feature>
<evidence type="ECO:0000256" key="3">
    <source>
        <dbReference type="ARBA" id="ARBA00022989"/>
    </source>
</evidence>
<comment type="caution">
    <text evidence="7">The sequence shown here is derived from an EMBL/GenBank/DDBJ whole genome shotgun (WGS) entry which is preliminary data.</text>
</comment>
<evidence type="ECO:0000256" key="1">
    <source>
        <dbReference type="ARBA" id="ARBA00004370"/>
    </source>
</evidence>
<accession>A0A813Z7F9</accession>
<gene>
    <name evidence="7" type="ORF">PYM288_LOCUS9169</name>
</gene>
<feature type="transmembrane region" description="Helical" evidence="5">
    <location>
        <begin position="53"/>
        <end position="82"/>
    </location>
</feature>